<dbReference type="InterPro" id="IPR000014">
    <property type="entry name" value="PAS"/>
</dbReference>
<evidence type="ECO:0000259" key="6">
    <source>
        <dbReference type="PROSITE" id="PS50045"/>
    </source>
</evidence>
<dbReference type="GO" id="GO:0006355">
    <property type="term" value="P:regulation of DNA-templated transcription"/>
    <property type="evidence" value="ECO:0007669"/>
    <property type="project" value="InterPro"/>
</dbReference>
<organism evidence="8 9">
    <name type="scientific">Metabacillus mangrovi</name>
    <dbReference type="NCBI Taxonomy" id="1491830"/>
    <lineage>
        <taxon>Bacteria</taxon>
        <taxon>Bacillati</taxon>
        <taxon>Bacillota</taxon>
        <taxon>Bacilli</taxon>
        <taxon>Bacillales</taxon>
        <taxon>Bacillaceae</taxon>
        <taxon>Metabacillus</taxon>
    </lineage>
</organism>
<dbReference type="PROSITE" id="PS50112">
    <property type="entry name" value="PAS"/>
    <property type="match status" value="1"/>
</dbReference>
<keyword evidence="5" id="KW-0804">Transcription</keyword>
<dbReference type="PRINTS" id="PR01590">
    <property type="entry name" value="HTHFIS"/>
</dbReference>
<dbReference type="SMART" id="SM00382">
    <property type="entry name" value="AAA"/>
    <property type="match status" value="1"/>
</dbReference>
<dbReference type="InterPro" id="IPR003593">
    <property type="entry name" value="AAA+_ATPase"/>
</dbReference>
<dbReference type="InterPro" id="IPR013767">
    <property type="entry name" value="PAS_fold"/>
</dbReference>
<dbReference type="AlphaFoldDB" id="A0A7X2V443"/>
<dbReference type="GO" id="GO:0043565">
    <property type="term" value="F:sequence-specific DNA binding"/>
    <property type="evidence" value="ECO:0007669"/>
    <property type="project" value="InterPro"/>
</dbReference>
<evidence type="ECO:0000259" key="7">
    <source>
        <dbReference type="PROSITE" id="PS50112"/>
    </source>
</evidence>
<dbReference type="PANTHER" id="PTHR32071">
    <property type="entry name" value="TRANSCRIPTIONAL REGULATORY PROTEIN"/>
    <property type="match status" value="1"/>
</dbReference>
<dbReference type="CDD" id="cd00009">
    <property type="entry name" value="AAA"/>
    <property type="match status" value="1"/>
</dbReference>
<evidence type="ECO:0000256" key="5">
    <source>
        <dbReference type="ARBA" id="ARBA00023163"/>
    </source>
</evidence>
<dbReference type="InterPro" id="IPR009057">
    <property type="entry name" value="Homeodomain-like_sf"/>
</dbReference>
<dbReference type="SUPFAM" id="SSF46689">
    <property type="entry name" value="Homeodomain-like"/>
    <property type="match status" value="1"/>
</dbReference>
<dbReference type="Pfam" id="PF00158">
    <property type="entry name" value="Sigma54_activat"/>
    <property type="match status" value="1"/>
</dbReference>
<dbReference type="NCBIfam" id="TIGR00229">
    <property type="entry name" value="sensory_box"/>
    <property type="match status" value="1"/>
</dbReference>
<dbReference type="PROSITE" id="PS50045">
    <property type="entry name" value="SIGMA54_INTERACT_4"/>
    <property type="match status" value="1"/>
</dbReference>
<dbReference type="GO" id="GO:0005524">
    <property type="term" value="F:ATP binding"/>
    <property type="evidence" value="ECO:0007669"/>
    <property type="project" value="UniProtKB-KW"/>
</dbReference>
<keyword evidence="2" id="KW-0067">ATP-binding</keyword>
<dbReference type="SUPFAM" id="SSF52540">
    <property type="entry name" value="P-loop containing nucleoside triphosphate hydrolases"/>
    <property type="match status" value="1"/>
</dbReference>
<dbReference type="SUPFAM" id="SSF55785">
    <property type="entry name" value="PYP-like sensor domain (PAS domain)"/>
    <property type="match status" value="1"/>
</dbReference>
<keyword evidence="4" id="KW-0238">DNA-binding</keyword>
<dbReference type="InterPro" id="IPR025943">
    <property type="entry name" value="Sigma_54_int_dom_ATP-bd_2"/>
</dbReference>
<dbReference type="Gene3D" id="3.40.50.300">
    <property type="entry name" value="P-loop containing nucleotide triphosphate hydrolases"/>
    <property type="match status" value="1"/>
</dbReference>
<name>A0A7X2V443_9BACI</name>
<evidence type="ECO:0000313" key="8">
    <source>
        <dbReference type="EMBL" id="MTH53010.1"/>
    </source>
</evidence>
<dbReference type="RefSeq" id="WP_155111550.1">
    <property type="nucleotide sequence ID" value="NZ_WMIB01000004.1"/>
</dbReference>
<dbReference type="InterPro" id="IPR025662">
    <property type="entry name" value="Sigma_54_int_dom_ATP-bd_1"/>
</dbReference>
<dbReference type="Pfam" id="PF00989">
    <property type="entry name" value="PAS"/>
    <property type="match status" value="1"/>
</dbReference>
<dbReference type="EMBL" id="WMIB01000004">
    <property type="protein sequence ID" value="MTH53010.1"/>
    <property type="molecule type" value="Genomic_DNA"/>
</dbReference>
<dbReference type="PROSITE" id="PS00676">
    <property type="entry name" value="SIGMA54_INTERACT_2"/>
    <property type="match status" value="1"/>
</dbReference>
<dbReference type="PROSITE" id="PS00688">
    <property type="entry name" value="SIGMA54_INTERACT_3"/>
    <property type="match status" value="1"/>
</dbReference>
<dbReference type="Proteomes" id="UP000434639">
    <property type="component" value="Unassembled WGS sequence"/>
</dbReference>
<feature type="domain" description="Sigma-54 factor interaction" evidence="6">
    <location>
        <begin position="149"/>
        <end position="379"/>
    </location>
</feature>
<dbReference type="InterPro" id="IPR027417">
    <property type="entry name" value="P-loop_NTPase"/>
</dbReference>
<proteinExistence type="predicted"/>
<evidence type="ECO:0000256" key="2">
    <source>
        <dbReference type="ARBA" id="ARBA00022840"/>
    </source>
</evidence>
<keyword evidence="3" id="KW-0805">Transcription regulation</keyword>
<feature type="domain" description="PAS" evidence="7">
    <location>
        <begin position="9"/>
        <end position="54"/>
    </location>
</feature>
<dbReference type="FunFam" id="3.40.50.300:FF:000006">
    <property type="entry name" value="DNA-binding transcriptional regulator NtrC"/>
    <property type="match status" value="1"/>
</dbReference>
<gene>
    <name evidence="8" type="ORF">GKZ89_06265</name>
</gene>
<sequence>MKGLLELIPQDWLEEVINLAAECTVVVDRNGIILYLNHAYCKFLDVEAEEAIGKPVQDVIENSRMQIVAKSGKAEVASIHPINGSEMIANRYPLYVKGELVGAVGTVMFRNPREWLDYSRKLQPLMDELNYYKKKYEKEFLSKYDFGDLAGESEKFKEAKELAKRVSDSHSAVLLLGESGTGKELFAHAIHQLSSRRNFPFIRLNCASIPETLFESEVFGYEEGSFTGARKGGKMGKFEAANGGTIFLDEIGDLPLQLQSKLLRVLQEREIERVGGKGPVQIDVRVLSATHQNLEKMVAEGTFRQDLYYRLNVIKIEIPSLRQRADDIGPLSRILLKKMEGKLNRYGLRISEEVLGILQTYHWPGNIRELENVVERAVNVTDGSTIYPEHLPLYLWSGKSPVTFREVQYNELPVEGKILPLKEAVRNAEVQAIKNALKAAGGNKMKAAKLLGMGKSSFYDKCSQYSINSL</sequence>
<evidence type="ECO:0000256" key="3">
    <source>
        <dbReference type="ARBA" id="ARBA00023015"/>
    </source>
</evidence>
<dbReference type="InterPro" id="IPR035965">
    <property type="entry name" value="PAS-like_dom_sf"/>
</dbReference>
<dbReference type="InterPro" id="IPR058031">
    <property type="entry name" value="AAA_lid_NorR"/>
</dbReference>
<dbReference type="Gene3D" id="1.10.8.60">
    <property type="match status" value="1"/>
</dbReference>
<dbReference type="InterPro" id="IPR002197">
    <property type="entry name" value="HTH_Fis"/>
</dbReference>
<dbReference type="SMART" id="SM00091">
    <property type="entry name" value="PAS"/>
    <property type="match status" value="1"/>
</dbReference>
<evidence type="ECO:0000256" key="4">
    <source>
        <dbReference type="ARBA" id="ARBA00023125"/>
    </source>
</evidence>
<dbReference type="InterPro" id="IPR002078">
    <property type="entry name" value="Sigma_54_int"/>
</dbReference>
<comment type="caution">
    <text evidence="8">The sequence shown here is derived from an EMBL/GenBank/DDBJ whole genome shotgun (WGS) entry which is preliminary data.</text>
</comment>
<keyword evidence="9" id="KW-1185">Reference proteome</keyword>
<dbReference type="Pfam" id="PF25601">
    <property type="entry name" value="AAA_lid_14"/>
    <property type="match status" value="1"/>
</dbReference>
<dbReference type="CDD" id="cd00130">
    <property type="entry name" value="PAS"/>
    <property type="match status" value="1"/>
</dbReference>
<reference evidence="8 9" key="1">
    <citation type="journal article" date="2017" name="Int. J. Syst. Evol. Microbiol.">
        <title>Bacillus mangrovi sp. nov., isolated from a sediment sample from a mangrove forest.</title>
        <authorList>
            <person name="Gupta V."/>
            <person name="Singh P.K."/>
            <person name="Korpole S."/>
            <person name="Tanuku N.R.S."/>
            <person name="Pinnaka A.K."/>
        </authorList>
    </citation>
    <scope>NUCLEOTIDE SEQUENCE [LARGE SCALE GENOMIC DNA]</scope>
    <source>
        <strain evidence="8 9">KCTC 33872</strain>
    </source>
</reference>
<dbReference type="InterPro" id="IPR025944">
    <property type="entry name" value="Sigma_54_int_dom_CS"/>
</dbReference>
<dbReference type="PANTHER" id="PTHR32071:SF57">
    <property type="entry name" value="C4-DICARBOXYLATE TRANSPORT TRANSCRIPTIONAL REGULATORY PROTEIN DCTD"/>
    <property type="match status" value="1"/>
</dbReference>
<dbReference type="Gene3D" id="3.30.450.20">
    <property type="entry name" value="PAS domain"/>
    <property type="match status" value="1"/>
</dbReference>
<dbReference type="PROSITE" id="PS00675">
    <property type="entry name" value="SIGMA54_INTERACT_1"/>
    <property type="match status" value="1"/>
</dbReference>
<dbReference type="OrthoDB" id="9771372at2"/>
<dbReference type="Pfam" id="PF02954">
    <property type="entry name" value="HTH_8"/>
    <property type="match status" value="1"/>
</dbReference>
<protein>
    <submittedName>
        <fullName evidence="8">PAS domain-containing protein</fullName>
    </submittedName>
</protein>
<dbReference type="Gene3D" id="1.10.10.60">
    <property type="entry name" value="Homeodomain-like"/>
    <property type="match status" value="1"/>
</dbReference>
<keyword evidence="1" id="KW-0547">Nucleotide-binding</keyword>
<accession>A0A7X2V443</accession>
<evidence type="ECO:0000256" key="1">
    <source>
        <dbReference type="ARBA" id="ARBA00022741"/>
    </source>
</evidence>
<evidence type="ECO:0000313" key="9">
    <source>
        <dbReference type="Proteomes" id="UP000434639"/>
    </source>
</evidence>